<reference evidence="1 2" key="1">
    <citation type="submission" date="2016-02" db="EMBL/GenBank/DDBJ databases">
        <title>Genome analysis of coral dinoflagellate symbionts highlights evolutionary adaptations to a symbiotic lifestyle.</title>
        <authorList>
            <person name="Aranda M."/>
            <person name="Li Y."/>
            <person name="Liew Y.J."/>
            <person name="Baumgarten S."/>
            <person name="Simakov O."/>
            <person name="Wilson M."/>
            <person name="Piel J."/>
            <person name="Ashoor H."/>
            <person name="Bougouffa S."/>
            <person name="Bajic V.B."/>
            <person name="Ryu T."/>
            <person name="Ravasi T."/>
            <person name="Bayer T."/>
            <person name="Micklem G."/>
            <person name="Kim H."/>
            <person name="Bhak J."/>
            <person name="Lajeunesse T.C."/>
            <person name="Voolstra C.R."/>
        </authorList>
    </citation>
    <scope>NUCLEOTIDE SEQUENCE [LARGE SCALE GENOMIC DNA]</scope>
    <source>
        <strain evidence="1 2">CCMP2467</strain>
    </source>
</reference>
<dbReference type="EMBL" id="LSRX01007683">
    <property type="protein sequence ID" value="OLP71938.1"/>
    <property type="molecule type" value="Genomic_DNA"/>
</dbReference>
<protein>
    <submittedName>
        <fullName evidence="1">Uncharacterized protein</fullName>
    </submittedName>
</protein>
<comment type="caution">
    <text evidence="1">The sequence shown here is derived from an EMBL/GenBank/DDBJ whole genome shotgun (WGS) entry which is preliminary data.</text>
</comment>
<evidence type="ECO:0000313" key="2">
    <source>
        <dbReference type="Proteomes" id="UP000186817"/>
    </source>
</evidence>
<accession>A0A1Q9BPV2</accession>
<dbReference type="OrthoDB" id="422813at2759"/>
<dbReference type="Proteomes" id="UP000186817">
    <property type="component" value="Unassembled WGS sequence"/>
</dbReference>
<evidence type="ECO:0000313" key="1">
    <source>
        <dbReference type="EMBL" id="OLP71938.1"/>
    </source>
</evidence>
<sequence>MAKIALQLHGHEASSKAMDDLNAAKANMELKKIDDSHSEECWVDGMKEFALGCCRSVKKQVLLLQLKMVKR</sequence>
<keyword evidence="2" id="KW-1185">Reference proteome</keyword>
<feature type="non-terminal residue" evidence="1">
    <location>
        <position position="71"/>
    </location>
</feature>
<gene>
    <name evidence="1" type="ORF">AK812_SmicGene48362</name>
</gene>
<dbReference type="AlphaFoldDB" id="A0A1Q9BPV2"/>
<organism evidence="1 2">
    <name type="scientific">Symbiodinium microadriaticum</name>
    <name type="common">Dinoflagellate</name>
    <name type="synonym">Zooxanthella microadriatica</name>
    <dbReference type="NCBI Taxonomy" id="2951"/>
    <lineage>
        <taxon>Eukaryota</taxon>
        <taxon>Sar</taxon>
        <taxon>Alveolata</taxon>
        <taxon>Dinophyceae</taxon>
        <taxon>Suessiales</taxon>
        <taxon>Symbiodiniaceae</taxon>
        <taxon>Symbiodinium</taxon>
    </lineage>
</organism>
<name>A0A1Q9BPV2_SYMMI</name>
<proteinExistence type="predicted"/>